<dbReference type="EMBL" id="LAZR01000001">
    <property type="protein sequence ID" value="KKO12377.1"/>
    <property type="molecule type" value="Genomic_DNA"/>
</dbReference>
<reference evidence="1" key="1">
    <citation type="journal article" date="2015" name="Nature">
        <title>Complex archaea that bridge the gap between prokaryotes and eukaryotes.</title>
        <authorList>
            <person name="Spang A."/>
            <person name="Saw J.H."/>
            <person name="Jorgensen S.L."/>
            <person name="Zaremba-Niedzwiedzka K."/>
            <person name="Martijn J."/>
            <person name="Lind A.E."/>
            <person name="van Eijk R."/>
            <person name="Schleper C."/>
            <person name="Guy L."/>
            <person name="Ettema T.J."/>
        </authorList>
    </citation>
    <scope>NUCLEOTIDE SEQUENCE</scope>
</reference>
<accession>A0A0F9YJF0</accession>
<comment type="caution">
    <text evidence="1">The sequence shown here is derived from an EMBL/GenBank/DDBJ whole genome shotgun (WGS) entry which is preliminary data.</text>
</comment>
<protein>
    <submittedName>
        <fullName evidence="1">Uncharacterized protein</fullName>
    </submittedName>
</protein>
<name>A0A0F9YJF0_9ZZZZ</name>
<proteinExistence type="predicted"/>
<evidence type="ECO:0000313" key="1">
    <source>
        <dbReference type="EMBL" id="KKO12377.1"/>
    </source>
</evidence>
<dbReference type="AlphaFoldDB" id="A0A0F9YJF0"/>
<organism evidence="1">
    <name type="scientific">marine sediment metagenome</name>
    <dbReference type="NCBI Taxonomy" id="412755"/>
    <lineage>
        <taxon>unclassified sequences</taxon>
        <taxon>metagenomes</taxon>
        <taxon>ecological metagenomes</taxon>
    </lineage>
</organism>
<gene>
    <name evidence="1" type="ORF">LCGC14_0003870</name>
</gene>
<sequence length="211" mass="24443">MGGYGSGRRWHLSAKDTTSDHRQLDVRRIKREGLLAAGKGFGWVWDRNTSNEARIWISVQNDHLMLSYKSKNSSADEWRDHNYSVLLDSTKCHLGGMRSWFRCPQPRCGRRVAILYVGSILACRNCLNLAYESQREQECDRLARRAGKIRAKLGWTPGILNGREWSKPPRMHWKTLDALLAEYNRFEQASFRGMLKRMGDVDFSVPIADRR</sequence>